<dbReference type="PROSITE" id="PS50994">
    <property type="entry name" value="INTEGRASE"/>
    <property type="match status" value="1"/>
</dbReference>
<reference evidence="16" key="1">
    <citation type="submission" date="2021-03" db="EMBL/GenBank/DDBJ databases">
        <title>Draft genome sequence of rust myrtle Austropuccinia psidii MF-1, a brazilian biotype.</title>
        <authorList>
            <person name="Quecine M.C."/>
            <person name="Pachon D.M.R."/>
            <person name="Bonatelli M.L."/>
            <person name="Correr F.H."/>
            <person name="Franceschini L.M."/>
            <person name="Leite T.F."/>
            <person name="Margarido G.R.A."/>
            <person name="Almeida C.A."/>
            <person name="Ferrarezi J.A."/>
            <person name="Labate C.A."/>
        </authorList>
    </citation>
    <scope>NUCLEOTIDE SEQUENCE</scope>
    <source>
        <strain evidence="16">MF-1</strain>
    </source>
</reference>
<dbReference type="InterPro" id="IPR039537">
    <property type="entry name" value="Retrotran_Ty1/copia-like"/>
</dbReference>
<keyword evidence="2" id="KW-0548">Nucleotidyltransferase</keyword>
<proteinExistence type="predicted"/>
<keyword evidence="7" id="KW-0460">Magnesium</keyword>
<dbReference type="GO" id="GO:0046872">
    <property type="term" value="F:metal ion binding"/>
    <property type="evidence" value="ECO:0007669"/>
    <property type="project" value="UniProtKB-KW"/>
</dbReference>
<dbReference type="AlphaFoldDB" id="A0A9Q3F5Q7"/>
<evidence type="ECO:0000256" key="12">
    <source>
        <dbReference type="ARBA" id="ARBA00023172"/>
    </source>
</evidence>
<evidence type="ECO:0000256" key="2">
    <source>
        <dbReference type="ARBA" id="ARBA00022695"/>
    </source>
</evidence>
<keyword evidence="10" id="KW-0695">RNA-directed DNA polymerase</keyword>
<organism evidence="16 17">
    <name type="scientific">Austropuccinia psidii MF-1</name>
    <dbReference type="NCBI Taxonomy" id="1389203"/>
    <lineage>
        <taxon>Eukaryota</taxon>
        <taxon>Fungi</taxon>
        <taxon>Dikarya</taxon>
        <taxon>Basidiomycota</taxon>
        <taxon>Pucciniomycotina</taxon>
        <taxon>Pucciniomycetes</taxon>
        <taxon>Pucciniales</taxon>
        <taxon>Sphaerophragmiaceae</taxon>
        <taxon>Austropuccinia</taxon>
    </lineage>
</organism>
<dbReference type="InterPro" id="IPR001584">
    <property type="entry name" value="Integrase_cat-core"/>
</dbReference>
<dbReference type="GO" id="GO:0003887">
    <property type="term" value="F:DNA-directed DNA polymerase activity"/>
    <property type="evidence" value="ECO:0007669"/>
    <property type="project" value="UniProtKB-KW"/>
</dbReference>
<evidence type="ECO:0000256" key="13">
    <source>
        <dbReference type="ARBA" id="ARBA00048173"/>
    </source>
</evidence>
<dbReference type="GO" id="GO:0016787">
    <property type="term" value="F:hydrolase activity"/>
    <property type="evidence" value="ECO:0007669"/>
    <property type="project" value="UniProtKB-KW"/>
</dbReference>
<dbReference type="GO" id="GO:0003964">
    <property type="term" value="F:RNA-directed DNA polymerase activity"/>
    <property type="evidence" value="ECO:0007669"/>
    <property type="project" value="UniProtKB-KW"/>
</dbReference>
<name>A0A9Q3F5Q7_9BASI</name>
<keyword evidence="8" id="KW-0694">RNA-binding</keyword>
<protein>
    <recommendedName>
        <fullName evidence="15">Integrase catalytic domain-containing protein</fullName>
    </recommendedName>
</protein>
<dbReference type="SUPFAM" id="SSF53098">
    <property type="entry name" value="Ribonuclease H-like"/>
    <property type="match status" value="1"/>
</dbReference>
<keyword evidence="11" id="KW-0808">Transferase</keyword>
<sequence>MISKDQAEHHIISFFNELKNQLNITPAFFHFNRGGEFSSVQFQSSLQKQGISFEQGPPDSPQINGVSERFNRSLLSKICCLLAQSNIPITYWDQAALHASLLLNHTPHKFLNLDTASQIIDKHVSLIEPKLNLQKLLPFVLKTQVMNLINQSKLINRSTTLRALTFERYSDAMKFLNLNTGQIIISQDWSTPSKINPSTVKKTEDSLPCEKEISVSLPRINSKNKEYIDKELISNDPVTISSSGLIIEPVSQVNDHARTKGWDYVPFYDKAPKTISVNISADKILVGSTRRTTDSAMLMDVVPFCQAMKNYQEKHHWNDVMKKEYDSLMQHSTGE</sequence>
<evidence type="ECO:0000256" key="6">
    <source>
        <dbReference type="ARBA" id="ARBA00022801"/>
    </source>
</evidence>
<evidence type="ECO:0000256" key="4">
    <source>
        <dbReference type="ARBA" id="ARBA00022723"/>
    </source>
</evidence>
<keyword evidence="12" id="KW-0233">DNA recombination</keyword>
<evidence type="ECO:0000256" key="8">
    <source>
        <dbReference type="ARBA" id="ARBA00022884"/>
    </source>
</evidence>
<comment type="catalytic activity">
    <reaction evidence="13">
        <text>DNA(n) + a 2'-deoxyribonucleoside 5'-triphosphate = DNA(n+1) + diphosphate</text>
        <dbReference type="Rhea" id="RHEA:22508"/>
        <dbReference type="Rhea" id="RHEA-COMP:17339"/>
        <dbReference type="Rhea" id="RHEA-COMP:17340"/>
        <dbReference type="ChEBI" id="CHEBI:33019"/>
        <dbReference type="ChEBI" id="CHEBI:61560"/>
        <dbReference type="ChEBI" id="CHEBI:173112"/>
        <dbReference type="EC" id="2.7.7.49"/>
    </reaction>
</comment>
<accession>A0A9Q3F5Q7</accession>
<evidence type="ECO:0000259" key="15">
    <source>
        <dbReference type="PROSITE" id="PS50994"/>
    </source>
</evidence>
<evidence type="ECO:0000256" key="1">
    <source>
        <dbReference type="ARBA" id="ARBA00022578"/>
    </source>
</evidence>
<dbReference type="EMBL" id="AVOT02036144">
    <property type="protein sequence ID" value="MBW0530612.1"/>
    <property type="molecule type" value="Genomic_DNA"/>
</dbReference>
<dbReference type="Proteomes" id="UP000765509">
    <property type="component" value="Unassembled WGS sequence"/>
</dbReference>
<evidence type="ECO:0000256" key="7">
    <source>
        <dbReference type="ARBA" id="ARBA00022842"/>
    </source>
</evidence>
<dbReference type="GO" id="GO:0032196">
    <property type="term" value="P:transposition"/>
    <property type="evidence" value="ECO:0007669"/>
    <property type="project" value="UniProtKB-KW"/>
</dbReference>
<dbReference type="PANTHER" id="PTHR42648">
    <property type="entry name" value="TRANSPOSASE, PUTATIVE-RELATED"/>
    <property type="match status" value="1"/>
</dbReference>
<dbReference type="Gene3D" id="3.30.420.10">
    <property type="entry name" value="Ribonuclease H-like superfamily/Ribonuclease H"/>
    <property type="match status" value="1"/>
</dbReference>
<keyword evidence="3" id="KW-0540">Nuclease</keyword>
<dbReference type="GO" id="GO:0006310">
    <property type="term" value="P:DNA recombination"/>
    <property type="evidence" value="ECO:0007669"/>
    <property type="project" value="UniProtKB-KW"/>
</dbReference>
<evidence type="ECO:0000256" key="3">
    <source>
        <dbReference type="ARBA" id="ARBA00022722"/>
    </source>
</evidence>
<evidence type="ECO:0000313" key="16">
    <source>
        <dbReference type="EMBL" id="MBW0530612.1"/>
    </source>
</evidence>
<keyword evidence="6" id="KW-0378">Hydrolase</keyword>
<dbReference type="InterPro" id="IPR036397">
    <property type="entry name" value="RNaseH_sf"/>
</dbReference>
<dbReference type="InterPro" id="IPR012337">
    <property type="entry name" value="RNaseH-like_sf"/>
</dbReference>
<evidence type="ECO:0000256" key="5">
    <source>
        <dbReference type="ARBA" id="ARBA00022759"/>
    </source>
</evidence>
<dbReference type="PANTHER" id="PTHR42648:SF11">
    <property type="entry name" value="TRANSPOSON TY4-P GAG-POL POLYPROTEIN"/>
    <property type="match status" value="1"/>
</dbReference>
<keyword evidence="5" id="KW-0255">Endonuclease</keyword>
<keyword evidence="4" id="KW-0479">Metal-binding</keyword>
<comment type="caution">
    <text evidence="16">The sequence shown here is derived from an EMBL/GenBank/DDBJ whole genome shotgun (WGS) entry which is preliminary data.</text>
</comment>
<evidence type="ECO:0000313" key="17">
    <source>
        <dbReference type="Proteomes" id="UP000765509"/>
    </source>
</evidence>
<evidence type="ECO:0000256" key="10">
    <source>
        <dbReference type="ARBA" id="ARBA00022918"/>
    </source>
</evidence>
<dbReference type="GO" id="GO:0005634">
    <property type="term" value="C:nucleus"/>
    <property type="evidence" value="ECO:0007669"/>
    <property type="project" value="UniProtKB-ARBA"/>
</dbReference>
<keyword evidence="9" id="KW-0229">DNA integration</keyword>
<dbReference type="GO" id="GO:0004519">
    <property type="term" value="F:endonuclease activity"/>
    <property type="evidence" value="ECO:0007669"/>
    <property type="project" value="UniProtKB-KW"/>
</dbReference>
<evidence type="ECO:0000256" key="14">
    <source>
        <dbReference type="ARBA" id="ARBA00049244"/>
    </source>
</evidence>
<evidence type="ECO:0000256" key="9">
    <source>
        <dbReference type="ARBA" id="ARBA00022908"/>
    </source>
</evidence>
<dbReference type="GO" id="GO:0003723">
    <property type="term" value="F:RNA binding"/>
    <property type="evidence" value="ECO:0007669"/>
    <property type="project" value="UniProtKB-KW"/>
</dbReference>
<feature type="domain" description="Integrase catalytic" evidence="15">
    <location>
        <begin position="1"/>
        <end position="124"/>
    </location>
</feature>
<gene>
    <name evidence="16" type="ORF">O181_070327</name>
</gene>
<keyword evidence="17" id="KW-1185">Reference proteome</keyword>
<comment type="catalytic activity">
    <reaction evidence="14">
        <text>DNA(n) + a 2'-deoxyribonucleoside 5'-triphosphate = DNA(n+1) + diphosphate</text>
        <dbReference type="Rhea" id="RHEA:22508"/>
        <dbReference type="Rhea" id="RHEA-COMP:17339"/>
        <dbReference type="Rhea" id="RHEA-COMP:17340"/>
        <dbReference type="ChEBI" id="CHEBI:33019"/>
        <dbReference type="ChEBI" id="CHEBI:61560"/>
        <dbReference type="ChEBI" id="CHEBI:173112"/>
        <dbReference type="EC" id="2.7.7.7"/>
    </reaction>
</comment>
<evidence type="ECO:0000256" key="11">
    <source>
        <dbReference type="ARBA" id="ARBA00022932"/>
    </source>
</evidence>
<dbReference type="GO" id="GO:0015074">
    <property type="term" value="P:DNA integration"/>
    <property type="evidence" value="ECO:0007669"/>
    <property type="project" value="UniProtKB-KW"/>
</dbReference>
<keyword evidence="11" id="KW-0239">DNA-directed DNA polymerase</keyword>
<keyword evidence="1" id="KW-0815">Transposition</keyword>